<dbReference type="STRING" id="173990.SAMN05660691_02270"/>
<dbReference type="AlphaFoldDB" id="A0A1H6M3I2"/>
<evidence type="ECO:0000313" key="2">
    <source>
        <dbReference type="Proteomes" id="UP000199371"/>
    </source>
</evidence>
<dbReference type="RefSeq" id="WP_092793327.1">
    <property type="nucleotide sequence ID" value="NZ_FNXF01000007.1"/>
</dbReference>
<keyword evidence="2" id="KW-1185">Reference proteome</keyword>
<dbReference type="Proteomes" id="UP000199371">
    <property type="component" value="Unassembled WGS sequence"/>
</dbReference>
<sequence>MSMTSGITEQYQHYLAVDMHYQHGSNNNQIGKARRRLTMIIVGRFGHTSPLIIKWLYGISQPQALAHLNKLCLEGMLDYTQTHRSPDDRLYVLTKAGALYVEQLTSIQLHFRSSEHVSQRVNLSTVFHDLIVQFVILRGMAEEYFVNGDSFNGWSAFLRISG</sequence>
<dbReference type="InterPro" id="IPR036390">
    <property type="entry name" value="WH_DNA-bd_sf"/>
</dbReference>
<dbReference type="SUPFAM" id="SSF46785">
    <property type="entry name" value="Winged helix' DNA-binding domain"/>
    <property type="match status" value="1"/>
</dbReference>
<evidence type="ECO:0000313" key="1">
    <source>
        <dbReference type="EMBL" id="SEH93400.1"/>
    </source>
</evidence>
<dbReference type="OrthoDB" id="6287573at2"/>
<accession>A0A1H6M3I2</accession>
<protein>
    <submittedName>
        <fullName evidence="1">Uncharacterized protein</fullName>
    </submittedName>
</protein>
<name>A0A1H6M3I2_9GAMM</name>
<gene>
    <name evidence="1" type="ORF">SAMN05660691_02270</name>
</gene>
<proteinExistence type="predicted"/>
<organism evidence="1 2">
    <name type="scientific">Rheinheimera pacifica</name>
    <dbReference type="NCBI Taxonomy" id="173990"/>
    <lineage>
        <taxon>Bacteria</taxon>
        <taxon>Pseudomonadati</taxon>
        <taxon>Pseudomonadota</taxon>
        <taxon>Gammaproteobacteria</taxon>
        <taxon>Chromatiales</taxon>
        <taxon>Chromatiaceae</taxon>
        <taxon>Rheinheimera</taxon>
    </lineage>
</organism>
<reference evidence="2" key="1">
    <citation type="submission" date="2016-10" db="EMBL/GenBank/DDBJ databases">
        <authorList>
            <person name="Varghese N."/>
            <person name="Submissions S."/>
        </authorList>
    </citation>
    <scope>NUCLEOTIDE SEQUENCE [LARGE SCALE GENOMIC DNA]</scope>
    <source>
        <strain evidence="2">DSM 17616</strain>
    </source>
</reference>
<dbReference type="EMBL" id="FNXF01000007">
    <property type="protein sequence ID" value="SEH93400.1"/>
    <property type="molecule type" value="Genomic_DNA"/>
</dbReference>